<dbReference type="PANTHER" id="PTHR43135">
    <property type="entry name" value="ALPHA-D-RIBOSE 1-METHYLPHOSPHONATE 5-TRIPHOSPHATE DIPHOSPHATASE"/>
    <property type="match status" value="1"/>
</dbReference>
<dbReference type="AlphaFoldDB" id="A0A239WT45"/>
<dbReference type="Gene3D" id="2.30.40.10">
    <property type="entry name" value="Urease, subunit C, domain 1"/>
    <property type="match status" value="1"/>
</dbReference>
<dbReference type="Proteomes" id="UP000215332">
    <property type="component" value="Chromosome 1"/>
</dbReference>
<name>A0A239WT45_9ACTN</name>
<sequence length="395" mass="42830">MMAEQRMPEQVLPHFHGHDHPHPRLPAGQRLAPAQDLHIRGVVLPAGEVRDLWIHDGQCVEGPLPHARTLASECWVIPGLVDAHNHIGLDGHGAVDRETAEEQARVESRVGTLLIRDAGSPSDTHWIDARDDLPRMIRAGRHIARPKRYIRNYAAEVDPDDLVAEVERQAVAGDGWVKLVGDWIDRSIGDLAPLWPTDVARAAITRAHELGAKVTAHCFSEEAPAQLVAAGIDCIEHGTGLTDETIELMASRQVALVPTLVNIQTFPNIAARAEAKYPVYAAHMRSLHQRHVDTVGKAVDAGVPVYAGTDAGGTIAHGQISTEIRLLSQLRDPLFGLGAASWRARSWLTGDQTAAGLGVGAAADLLVLDADPRRDVTAIAHPTFVVLRGRVLRDR</sequence>
<organism evidence="2 3">
    <name type="scientific">Cutibacterium granulosum</name>
    <dbReference type="NCBI Taxonomy" id="33011"/>
    <lineage>
        <taxon>Bacteria</taxon>
        <taxon>Bacillati</taxon>
        <taxon>Actinomycetota</taxon>
        <taxon>Actinomycetes</taxon>
        <taxon>Propionibacteriales</taxon>
        <taxon>Propionibacteriaceae</taxon>
        <taxon>Cutibacterium</taxon>
    </lineage>
</organism>
<gene>
    <name evidence="2" type="ORF">SAMEA4412665_01557</name>
</gene>
<dbReference type="eggNOG" id="COG1228">
    <property type="taxonomic scope" value="Bacteria"/>
</dbReference>
<reference evidence="2 3" key="1">
    <citation type="submission" date="2017-06" db="EMBL/GenBank/DDBJ databases">
        <authorList>
            <consortium name="Pathogen Informatics"/>
        </authorList>
    </citation>
    <scope>NUCLEOTIDE SEQUENCE [LARGE SCALE GENOMIC DNA]</scope>
    <source>
        <strain evidence="2 3">NCTC11865</strain>
    </source>
</reference>
<evidence type="ECO:0000313" key="3">
    <source>
        <dbReference type="Proteomes" id="UP000215332"/>
    </source>
</evidence>
<dbReference type="Pfam" id="PF01979">
    <property type="entry name" value="Amidohydro_1"/>
    <property type="match status" value="1"/>
</dbReference>
<evidence type="ECO:0000313" key="2">
    <source>
        <dbReference type="EMBL" id="SNV37651.1"/>
    </source>
</evidence>
<protein>
    <submittedName>
        <fullName evidence="2">Amidohydrolase family</fullName>
    </submittedName>
</protein>
<dbReference type="PANTHER" id="PTHR43135:SF4">
    <property type="entry name" value="AMIDOHYDROLASE-RELATED DOMAIN-CONTAINING PROTEIN"/>
    <property type="match status" value="1"/>
</dbReference>
<dbReference type="KEGG" id="cgrn:4412665_01557"/>
<dbReference type="InterPro" id="IPR006680">
    <property type="entry name" value="Amidohydro-rel"/>
</dbReference>
<accession>A0A239WT45</accession>
<dbReference type="InterPro" id="IPR051781">
    <property type="entry name" value="Metallo-dep_Hydrolase"/>
</dbReference>
<feature type="domain" description="Amidohydrolase-related" evidence="1">
    <location>
        <begin position="75"/>
        <end position="391"/>
    </location>
</feature>
<keyword evidence="2" id="KW-0378">Hydrolase</keyword>
<evidence type="ECO:0000259" key="1">
    <source>
        <dbReference type="Pfam" id="PF01979"/>
    </source>
</evidence>
<dbReference type="GO" id="GO:0016810">
    <property type="term" value="F:hydrolase activity, acting on carbon-nitrogen (but not peptide) bonds"/>
    <property type="evidence" value="ECO:0007669"/>
    <property type="project" value="InterPro"/>
</dbReference>
<dbReference type="EMBL" id="LT906441">
    <property type="protein sequence ID" value="SNV37651.1"/>
    <property type="molecule type" value="Genomic_DNA"/>
</dbReference>
<dbReference type="InterPro" id="IPR032466">
    <property type="entry name" value="Metal_Hydrolase"/>
</dbReference>
<dbReference type="Gene3D" id="3.20.20.140">
    <property type="entry name" value="Metal-dependent hydrolases"/>
    <property type="match status" value="1"/>
</dbReference>
<dbReference type="SUPFAM" id="SSF51556">
    <property type="entry name" value="Metallo-dependent hydrolases"/>
    <property type="match status" value="1"/>
</dbReference>
<dbReference type="InterPro" id="IPR011059">
    <property type="entry name" value="Metal-dep_hydrolase_composite"/>
</dbReference>
<proteinExistence type="predicted"/>
<dbReference type="SUPFAM" id="SSF51338">
    <property type="entry name" value="Composite domain of metallo-dependent hydrolases"/>
    <property type="match status" value="1"/>
</dbReference>